<dbReference type="GO" id="GO:0046872">
    <property type="term" value="F:metal ion binding"/>
    <property type="evidence" value="ECO:0007669"/>
    <property type="project" value="UniProtKB-KW"/>
</dbReference>
<evidence type="ECO:0000259" key="3">
    <source>
        <dbReference type="Pfam" id="PF13359"/>
    </source>
</evidence>
<dbReference type="InterPro" id="IPR027806">
    <property type="entry name" value="HARBI1_dom"/>
</dbReference>
<dbReference type="Pfam" id="PF13359">
    <property type="entry name" value="DDE_Tnp_4"/>
    <property type="match status" value="1"/>
</dbReference>
<reference evidence="4" key="1">
    <citation type="submission" date="2022-03" db="EMBL/GenBank/DDBJ databases">
        <authorList>
            <person name="Sayadi A."/>
        </authorList>
    </citation>
    <scope>NUCLEOTIDE SEQUENCE</scope>
</reference>
<organism evidence="4 5">
    <name type="scientific">Acanthoscelides obtectus</name>
    <name type="common">Bean weevil</name>
    <name type="synonym">Bruchus obtectus</name>
    <dbReference type="NCBI Taxonomy" id="200917"/>
    <lineage>
        <taxon>Eukaryota</taxon>
        <taxon>Metazoa</taxon>
        <taxon>Ecdysozoa</taxon>
        <taxon>Arthropoda</taxon>
        <taxon>Hexapoda</taxon>
        <taxon>Insecta</taxon>
        <taxon>Pterygota</taxon>
        <taxon>Neoptera</taxon>
        <taxon>Endopterygota</taxon>
        <taxon>Coleoptera</taxon>
        <taxon>Polyphaga</taxon>
        <taxon>Cucujiformia</taxon>
        <taxon>Chrysomeloidea</taxon>
        <taxon>Chrysomelidae</taxon>
        <taxon>Bruchinae</taxon>
        <taxon>Bruchini</taxon>
        <taxon>Acanthoscelides</taxon>
    </lineage>
</organism>
<evidence type="ECO:0000313" key="4">
    <source>
        <dbReference type="EMBL" id="CAH2008049.1"/>
    </source>
</evidence>
<sequence>MKPFQGEPERGSIERVFNYLLSRGRRVVENAFGIASSVFRVLRKPMLLSPDKARKVVLAIIHLHNFLRKKSSSQYKPHGSLDMETDTEIILGSWRNDSESSSLLPITNLPRRSGNDAKEIRLHLAKHFVTNGEIPWQNI</sequence>
<dbReference type="AlphaFoldDB" id="A0A9P0M5V8"/>
<evidence type="ECO:0000256" key="2">
    <source>
        <dbReference type="ARBA" id="ARBA00022723"/>
    </source>
</evidence>
<dbReference type="EMBL" id="CAKOFQ010007781">
    <property type="protein sequence ID" value="CAH2008049.1"/>
    <property type="molecule type" value="Genomic_DNA"/>
</dbReference>
<comment type="caution">
    <text evidence="4">The sequence shown here is derived from an EMBL/GenBank/DDBJ whole genome shotgun (WGS) entry which is preliminary data.</text>
</comment>
<feature type="domain" description="DDE Tnp4" evidence="3">
    <location>
        <begin position="6"/>
        <end position="65"/>
    </location>
</feature>
<name>A0A9P0M5V8_ACAOB</name>
<accession>A0A9P0M5V8</accession>
<dbReference type="OrthoDB" id="8193319at2759"/>
<comment type="cofactor">
    <cofactor evidence="1">
        <name>a divalent metal cation</name>
        <dbReference type="ChEBI" id="CHEBI:60240"/>
    </cofactor>
</comment>
<keyword evidence="2" id="KW-0479">Metal-binding</keyword>
<protein>
    <recommendedName>
        <fullName evidence="3">DDE Tnp4 domain-containing protein</fullName>
    </recommendedName>
</protein>
<keyword evidence="5" id="KW-1185">Reference proteome</keyword>
<evidence type="ECO:0000313" key="5">
    <source>
        <dbReference type="Proteomes" id="UP001152888"/>
    </source>
</evidence>
<gene>
    <name evidence="4" type="ORF">ACAOBT_LOCUS29984</name>
</gene>
<dbReference type="Proteomes" id="UP001152888">
    <property type="component" value="Unassembled WGS sequence"/>
</dbReference>
<proteinExistence type="predicted"/>
<evidence type="ECO:0000256" key="1">
    <source>
        <dbReference type="ARBA" id="ARBA00001968"/>
    </source>
</evidence>